<dbReference type="InterPro" id="IPR026983">
    <property type="entry name" value="DHC"/>
</dbReference>
<dbReference type="GO" id="GO:0045505">
    <property type="term" value="F:dynein intermediate chain binding"/>
    <property type="evidence" value="ECO:0007669"/>
    <property type="project" value="InterPro"/>
</dbReference>
<reference evidence="2 3" key="1">
    <citation type="journal article" date="2024" name="BMC Genomics">
        <title>Genome assembly of redclaw crayfish (Cherax quadricarinatus) provides insights into its immune adaptation and hypoxia tolerance.</title>
        <authorList>
            <person name="Liu Z."/>
            <person name="Zheng J."/>
            <person name="Li H."/>
            <person name="Fang K."/>
            <person name="Wang S."/>
            <person name="He J."/>
            <person name="Zhou D."/>
            <person name="Weng S."/>
            <person name="Chi M."/>
            <person name="Gu Z."/>
            <person name="He J."/>
            <person name="Li F."/>
            <person name="Wang M."/>
        </authorList>
    </citation>
    <scope>NUCLEOTIDE SEQUENCE [LARGE SCALE GENOMIC DNA]</scope>
    <source>
        <strain evidence="2">ZL_2023a</strain>
    </source>
</reference>
<dbReference type="PANTHER" id="PTHR22878">
    <property type="entry name" value="DYNEIN HEAVY CHAIN 6, AXONEMAL-LIKE-RELATED"/>
    <property type="match status" value="1"/>
</dbReference>
<feature type="non-terminal residue" evidence="2">
    <location>
        <position position="140"/>
    </location>
</feature>
<proteinExistence type="predicted"/>
<dbReference type="GO" id="GO:0051959">
    <property type="term" value="F:dynein light intermediate chain binding"/>
    <property type="evidence" value="ECO:0007669"/>
    <property type="project" value="InterPro"/>
</dbReference>
<evidence type="ECO:0000259" key="1">
    <source>
        <dbReference type="Pfam" id="PF12777"/>
    </source>
</evidence>
<dbReference type="GO" id="GO:0030286">
    <property type="term" value="C:dynein complex"/>
    <property type="evidence" value="ECO:0007669"/>
    <property type="project" value="InterPro"/>
</dbReference>
<feature type="domain" description="Dynein heavy chain coiled coil stalk" evidence="1">
    <location>
        <begin position="5"/>
        <end position="140"/>
    </location>
</feature>
<dbReference type="PANTHER" id="PTHR22878:SF68">
    <property type="entry name" value="DYNEIN HEAVY CHAIN 6, AXONEMAL-LIKE"/>
    <property type="match status" value="1"/>
</dbReference>
<dbReference type="Gene3D" id="1.20.920.60">
    <property type="match status" value="1"/>
</dbReference>
<dbReference type="AlphaFoldDB" id="A0AAW0XP05"/>
<feature type="non-terminal residue" evidence="2">
    <location>
        <position position="1"/>
    </location>
</feature>
<evidence type="ECO:0000313" key="3">
    <source>
        <dbReference type="Proteomes" id="UP001445076"/>
    </source>
</evidence>
<dbReference type="EMBL" id="JARKIK010000018">
    <property type="protein sequence ID" value="KAK8746310.1"/>
    <property type="molecule type" value="Genomic_DNA"/>
</dbReference>
<organism evidence="2 3">
    <name type="scientific">Cherax quadricarinatus</name>
    <name type="common">Australian red claw crayfish</name>
    <dbReference type="NCBI Taxonomy" id="27406"/>
    <lineage>
        <taxon>Eukaryota</taxon>
        <taxon>Metazoa</taxon>
        <taxon>Ecdysozoa</taxon>
        <taxon>Arthropoda</taxon>
        <taxon>Crustacea</taxon>
        <taxon>Multicrustacea</taxon>
        <taxon>Malacostraca</taxon>
        <taxon>Eumalacostraca</taxon>
        <taxon>Eucarida</taxon>
        <taxon>Decapoda</taxon>
        <taxon>Pleocyemata</taxon>
        <taxon>Astacidea</taxon>
        <taxon>Parastacoidea</taxon>
        <taxon>Parastacidae</taxon>
        <taxon>Cherax</taxon>
    </lineage>
</organism>
<protein>
    <recommendedName>
        <fullName evidence="1">Dynein heavy chain coiled coil stalk domain-containing protein</fullName>
    </recommendedName>
</protein>
<dbReference type="Pfam" id="PF12777">
    <property type="entry name" value="MT"/>
    <property type="match status" value="1"/>
</dbReference>
<dbReference type="GO" id="GO:0007018">
    <property type="term" value="P:microtubule-based movement"/>
    <property type="evidence" value="ECO:0007669"/>
    <property type="project" value="InterPro"/>
</dbReference>
<accession>A0AAW0XP05</accession>
<dbReference type="Proteomes" id="UP001445076">
    <property type="component" value="Unassembled WGS sequence"/>
</dbReference>
<name>A0AAW0XP05_CHEQU</name>
<comment type="caution">
    <text evidence="2">The sequence shown here is derived from an EMBL/GenBank/DDBJ whole genome shotgun (WGS) entry which is preliminary data.</text>
</comment>
<dbReference type="InterPro" id="IPR024743">
    <property type="entry name" value="Dynein_HC_stalk"/>
</dbReference>
<keyword evidence="3" id="KW-1185">Reference proteome</keyword>
<gene>
    <name evidence="2" type="ORF">OTU49_017358</name>
</gene>
<evidence type="ECO:0000313" key="2">
    <source>
        <dbReference type="EMBL" id="KAK8746310.1"/>
    </source>
</evidence>
<sequence length="140" mass="15720">HIRDQMIAQEEKVKEKCEAVGALNEEIVQEVGEAVPGLETTEKAIKALDKKDLVEVRVLNKPPDLVLAVMEPICLLLNVKLEWSAMKTLLGDPTMTKKLLEIEKDTISDATLRKLKKYTENPKFLPEEVGKVSKPCRPLC</sequence>